<dbReference type="Proteomes" id="UP001054925">
    <property type="component" value="Unassembled WGS sequence"/>
</dbReference>
<evidence type="ECO:0000313" key="2">
    <source>
        <dbReference type="EMBL" id="GJN42310.1"/>
    </source>
</evidence>
<evidence type="ECO:0000313" key="3">
    <source>
        <dbReference type="Proteomes" id="UP001054925"/>
    </source>
</evidence>
<dbReference type="EMBL" id="BQKK01000001">
    <property type="protein sequence ID" value="GJN42310.1"/>
    <property type="molecule type" value="Genomic_DNA"/>
</dbReference>
<gene>
    <name evidence="2" type="ORF">CAT723_07890</name>
</gene>
<dbReference type="Pfam" id="PF06445">
    <property type="entry name" value="GyrI-like"/>
    <property type="match status" value="1"/>
</dbReference>
<dbReference type="Gene3D" id="3.20.80.10">
    <property type="entry name" value="Regulatory factor, effector binding domain"/>
    <property type="match status" value="1"/>
</dbReference>
<proteinExistence type="predicted"/>
<evidence type="ECO:0000259" key="1">
    <source>
        <dbReference type="SMART" id="SM00871"/>
    </source>
</evidence>
<feature type="domain" description="AraC effector-binding" evidence="1">
    <location>
        <begin position="1"/>
        <end position="165"/>
    </location>
</feature>
<dbReference type="InterPro" id="IPR011256">
    <property type="entry name" value="Reg_factor_effector_dom_sf"/>
</dbReference>
<dbReference type="SUPFAM" id="SSF55136">
    <property type="entry name" value="Probable bacterial effector-binding domain"/>
    <property type="match status" value="1"/>
</dbReference>
<dbReference type="RefSeq" id="WP_003845514.1">
    <property type="nucleotide sequence ID" value="NZ_BQKK01000001.1"/>
</dbReference>
<name>A0AAV5G7Q2_CORAM</name>
<dbReference type="InterPro" id="IPR010499">
    <property type="entry name" value="AraC_E-bd"/>
</dbReference>
<dbReference type="AlphaFoldDB" id="A0AAV5G7Q2"/>
<sequence>MKFELTTVPAHHILCIRNSVPLAEISTFLKPCYERMEALMTKAGADSAGGRAYTYSISPDDIDIAAAFVIADQDLEAVQQAVAEAQETHGDGSADDVEIISFDEGPAAMAVHHGSYNQLGQSWDGFAQELATQGIKVAEPTFEDYVDRGDGDTSAAVTNLYWYLPN</sequence>
<reference evidence="2" key="1">
    <citation type="submission" date="2021-12" db="EMBL/GenBank/DDBJ databases">
        <title>Draft genome sequence of Corynebacterium ammoniagenes strain T-723.</title>
        <authorList>
            <person name="Matsuzawa M."/>
            <person name="Hiratani M."/>
            <person name="Abe I."/>
            <person name="Tsuji Y."/>
            <person name="Nakamura J."/>
        </authorList>
    </citation>
    <scope>NUCLEOTIDE SEQUENCE</scope>
    <source>
        <strain evidence="2">T-723</strain>
    </source>
</reference>
<dbReference type="SMART" id="SM00871">
    <property type="entry name" value="AraC_E_bind"/>
    <property type="match status" value="1"/>
</dbReference>
<accession>A0AAV5G7Q2</accession>
<protein>
    <recommendedName>
        <fullName evidence="1">AraC effector-binding domain-containing protein</fullName>
    </recommendedName>
</protein>
<comment type="caution">
    <text evidence="2">The sequence shown here is derived from an EMBL/GenBank/DDBJ whole genome shotgun (WGS) entry which is preliminary data.</text>
</comment>
<organism evidence="2 3">
    <name type="scientific">Corynebacterium ammoniagenes</name>
    <name type="common">Brevibacterium ammoniagenes</name>
    <dbReference type="NCBI Taxonomy" id="1697"/>
    <lineage>
        <taxon>Bacteria</taxon>
        <taxon>Bacillati</taxon>
        <taxon>Actinomycetota</taxon>
        <taxon>Actinomycetes</taxon>
        <taxon>Mycobacteriales</taxon>
        <taxon>Corynebacteriaceae</taxon>
        <taxon>Corynebacterium</taxon>
    </lineage>
</organism>
<dbReference type="InterPro" id="IPR029442">
    <property type="entry name" value="GyrI-like"/>
</dbReference>